<comment type="caution">
    <text evidence="4">The sequence shown here is derived from an EMBL/GenBank/DDBJ whole genome shotgun (WGS) entry which is preliminary data.</text>
</comment>
<dbReference type="NCBIfam" id="TIGR03871">
    <property type="entry name" value="ABC_peri_MoxJ_2"/>
    <property type="match status" value="1"/>
</dbReference>
<dbReference type="PANTHER" id="PTHR35936">
    <property type="entry name" value="MEMBRANE-BOUND LYTIC MUREIN TRANSGLYCOSYLASE F"/>
    <property type="match status" value="1"/>
</dbReference>
<feature type="domain" description="Solute-binding protein family 3/N-terminal" evidence="3">
    <location>
        <begin position="44"/>
        <end position="274"/>
    </location>
</feature>
<dbReference type="InterPro" id="IPR022448">
    <property type="entry name" value="Quinoprotein_dehydrogenase"/>
</dbReference>
<dbReference type="SUPFAM" id="SSF53850">
    <property type="entry name" value="Periplasmic binding protein-like II"/>
    <property type="match status" value="1"/>
</dbReference>
<organism evidence="4 5">
    <name type="scientific">Thermohalobaculum xanthum</name>
    <dbReference type="NCBI Taxonomy" id="2753746"/>
    <lineage>
        <taxon>Bacteria</taxon>
        <taxon>Pseudomonadati</taxon>
        <taxon>Pseudomonadota</taxon>
        <taxon>Alphaproteobacteria</taxon>
        <taxon>Rhodobacterales</taxon>
        <taxon>Paracoccaceae</taxon>
        <taxon>Thermohalobaculum</taxon>
    </lineage>
</organism>
<keyword evidence="1 2" id="KW-0732">Signal</keyword>
<evidence type="ECO:0000313" key="4">
    <source>
        <dbReference type="EMBL" id="MBK0400860.1"/>
    </source>
</evidence>
<evidence type="ECO:0000259" key="3">
    <source>
        <dbReference type="SMART" id="SM00062"/>
    </source>
</evidence>
<gene>
    <name evidence="4" type="ORF">H0I76_16795</name>
</gene>
<protein>
    <submittedName>
        <fullName evidence="4">Substrate-binding domain-containing protein</fullName>
    </submittedName>
</protein>
<dbReference type="SMART" id="SM00062">
    <property type="entry name" value="PBPb"/>
    <property type="match status" value="1"/>
</dbReference>
<sequence length="285" mass="31037">MPAWATERRRGRVTGGLVALALLAVALAAGGARAQTADLVSATQLRVCSDPANLPFSNKEGEGFENRIADLLGRELSLPVTYTWFPQATGFIRRTLYDGHCDVVIGYAQGDEMVLNTNHYYTSAYVLLTRPDSDLADVTTLADARLQGRRIGVIAGTPPTSHMSRLGLLGHARPYDLMVDRRFDSPNEAMIAALRAGEIDAAVAWGPIAGYLADRAEPALVVTPLLHEEGAPRLFYRITMGVRPGELVWKRKLNSLIRRNQAEIDAILAEYGVPLVDDMGKAVKQ</sequence>
<name>A0A8J7MAL5_9RHOB</name>
<dbReference type="Gene3D" id="3.40.190.10">
    <property type="entry name" value="Periplasmic binding protein-like II"/>
    <property type="match status" value="2"/>
</dbReference>
<keyword evidence="5" id="KW-1185">Reference proteome</keyword>
<dbReference type="AlphaFoldDB" id="A0A8J7MAL5"/>
<dbReference type="EMBL" id="JAEHHL010000011">
    <property type="protein sequence ID" value="MBK0400860.1"/>
    <property type="molecule type" value="Genomic_DNA"/>
</dbReference>
<feature type="chain" id="PRO_5035170136" evidence="2">
    <location>
        <begin position="35"/>
        <end position="285"/>
    </location>
</feature>
<dbReference type="PANTHER" id="PTHR35936:SF17">
    <property type="entry name" value="ARGININE-BINDING EXTRACELLULAR PROTEIN ARTP"/>
    <property type="match status" value="1"/>
</dbReference>
<evidence type="ECO:0000256" key="2">
    <source>
        <dbReference type="SAM" id="SignalP"/>
    </source>
</evidence>
<reference evidence="4" key="1">
    <citation type="submission" date="2020-12" db="EMBL/GenBank/DDBJ databases">
        <title>Bacterial taxonomy.</title>
        <authorList>
            <person name="Pan X."/>
        </authorList>
    </citation>
    <scope>NUCLEOTIDE SEQUENCE</scope>
    <source>
        <strain evidence="4">M0105</strain>
    </source>
</reference>
<evidence type="ECO:0000256" key="1">
    <source>
        <dbReference type="ARBA" id="ARBA00022729"/>
    </source>
</evidence>
<feature type="signal peptide" evidence="2">
    <location>
        <begin position="1"/>
        <end position="34"/>
    </location>
</feature>
<dbReference type="RefSeq" id="WP_200612554.1">
    <property type="nucleotide sequence ID" value="NZ_JAEHHL010000011.1"/>
</dbReference>
<accession>A0A8J7MAL5</accession>
<dbReference type="InterPro" id="IPR001638">
    <property type="entry name" value="Solute-binding_3/MltF_N"/>
</dbReference>
<dbReference type="Proteomes" id="UP000655420">
    <property type="component" value="Unassembled WGS sequence"/>
</dbReference>
<evidence type="ECO:0000313" key="5">
    <source>
        <dbReference type="Proteomes" id="UP000655420"/>
    </source>
</evidence>
<proteinExistence type="predicted"/>